<keyword evidence="3 6" id="KW-0812">Transmembrane</keyword>
<reference evidence="8" key="1">
    <citation type="submission" date="2015-12" db="EMBL/GenBank/DDBJ databases">
        <title>Complete genome sequence of Pandoraea norimbergensis DSM 11628.</title>
        <authorList>
            <person name="Ee R."/>
            <person name="Lim Y.-L."/>
            <person name="Yong D."/>
            <person name="Yin W.-F."/>
            <person name="Chan K.-G."/>
        </authorList>
    </citation>
    <scope>NUCLEOTIDE SEQUENCE [LARGE SCALE GENOMIC DNA]</scope>
    <source>
        <strain evidence="8">DSM 11628</strain>
    </source>
</reference>
<feature type="transmembrane region" description="Helical" evidence="6">
    <location>
        <begin position="118"/>
        <end position="140"/>
    </location>
</feature>
<protein>
    <submittedName>
        <fullName evidence="7">Sugar ABC transporter permease</fullName>
    </submittedName>
</protein>
<dbReference type="InterPro" id="IPR001851">
    <property type="entry name" value="ABC_transp_permease"/>
</dbReference>
<proteinExistence type="predicted"/>
<evidence type="ECO:0000256" key="6">
    <source>
        <dbReference type="SAM" id="Phobius"/>
    </source>
</evidence>
<feature type="transmembrane region" description="Helical" evidence="6">
    <location>
        <begin position="65"/>
        <end position="83"/>
    </location>
</feature>
<dbReference type="Proteomes" id="UP000060277">
    <property type="component" value="Chromosome"/>
</dbReference>
<feature type="transmembrane region" description="Helical" evidence="6">
    <location>
        <begin position="149"/>
        <end position="168"/>
    </location>
</feature>
<feature type="transmembrane region" description="Helical" evidence="6">
    <location>
        <begin position="306"/>
        <end position="322"/>
    </location>
</feature>
<dbReference type="Pfam" id="PF02653">
    <property type="entry name" value="BPD_transp_2"/>
    <property type="match status" value="1"/>
</dbReference>
<evidence type="ECO:0000256" key="1">
    <source>
        <dbReference type="ARBA" id="ARBA00004651"/>
    </source>
</evidence>
<feature type="transmembrane region" description="Helical" evidence="6">
    <location>
        <begin position="95"/>
        <end position="112"/>
    </location>
</feature>
<sequence length="369" mass="39481">MMLDFTLEPRPSPSRTMRLAMPLVATLITLAGGVLIFSFLGKNPAQAMAAFFLAPISSLNGWSELLLKASPLCLIALGLAIGYRANVWNIGAEGQLLLGGIFASGVAIHFDGHGGPWLLPLMMLAGAVGGMLWAAIPALLRVKFNANEILVSLMLTYVATQLLIYLVSGPWQDPHGMNFPQSINFSRDALFPRFFGDWRWAPWRGTRLNASVFMAVVAVPAAWFFMRKSFAGYRMEVGGLAPLAARYAGYSEPRAVWLALLIGGAAAGLAGTGEVAGPVGQLQATWAPGYGFTAIIVAFVGRLHPVGIVLASLLMALLYLGGEAVQTSLQLPKAISGVFQGLLLFSLLGCDVFVNYRLRRRARATAQSV</sequence>
<accession>A0ABN4JQH3</accession>
<evidence type="ECO:0000256" key="3">
    <source>
        <dbReference type="ARBA" id="ARBA00022692"/>
    </source>
</evidence>
<keyword evidence="4 6" id="KW-1133">Transmembrane helix</keyword>
<dbReference type="EMBL" id="CP013480">
    <property type="protein sequence ID" value="ALS62055.1"/>
    <property type="molecule type" value="Genomic_DNA"/>
</dbReference>
<keyword evidence="8" id="KW-1185">Reference proteome</keyword>
<feature type="transmembrane region" description="Helical" evidence="6">
    <location>
        <begin position="284"/>
        <end position="301"/>
    </location>
</feature>
<gene>
    <name evidence="7" type="ORF">AT302_21955</name>
</gene>
<comment type="subcellular location">
    <subcellularLocation>
        <location evidence="1">Cell membrane</location>
        <topology evidence="1">Multi-pass membrane protein</topology>
    </subcellularLocation>
</comment>
<dbReference type="CDD" id="cd06580">
    <property type="entry name" value="TM_PBP1_transp_TpRbsC_like"/>
    <property type="match status" value="1"/>
</dbReference>
<feature type="transmembrane region" description="Helical" evidence="6">
    <location>
        <begin position="255"/>
        <end position="272"/>
    </location>
</feature>
<dbReference type="PANTHER" id="PTHR47089">
    <property type="entry name" value="ABC TRANSPORTER, PERMEASE PROTEIN"/>
    <property type="match status" value="1"/>
</dbReference>
<feature type="transmembrane region" description="Helical" evidence="6">
    <location>
        <begin position="208"/>
        <end position="226"/>
    </location>
</feature>
<keyword evidence="5 6" id="KW-0472">Membrane</keyword>
<evidence type="ECO:0000313" key="8">
    <source>
        <dbReference type="Proteomes" id="UP000060277"/>
    </source>
</evidence>
<keyword evidence="2" id="KW-1003">Cell membrane</keyword>
<name>A0ABN4JQH3_9BURK</name>
<feature type="transmembrane region" description="Helical" evidence="6">
    <location>
        <begin position="334"/>
        <end position="354"/>
    </location>
</feature>
<evidence type="ECO:0000313" key="7">
    <source>
        <dbReference type="EMBL" id="ALS62055.1"/>
    </source>
</evidence>
<evidence type="ECO:0000256" key="2">
    <source>
        <dbReference type="ARBA" id="ARBA00022475"/>
    </source>
</evidence>
<evidence type="ECO:0000256" key="5">
    <source>
        <dbReference type="ARBA" id="ARBA00023136"/>
    </source>
</evidence>
<dbReference type="PANTHER" id="PTHR47089:SF1">
    <property type="entry name" value="GUANOSINE ABC TRANSPORTER PERMEASE PROTEIN NUPP"/>
    <property type="match status" value="1"/>
</dbReference>
<evidence type="ECO:0000256" key="4">
    <source>
        <dbReference type="ARBA" id="ARBA00022989"/>
    </source>
</evidence>
<organism evidence="7 8">
    <name type="scientific">Pandoraea norimbergensis</name>
    <dbReference type="NCBI Taxonomy" id="93219"/>
    <lineage>
        <taxon>Bacteria</taxon>
        <taxon>Pseudomonadati</taxon>
        <taxon>Pseudomonadota</taxon>
        <taxon>Betaproteobacteria</taxon>
        <taxon>Burkholderiales</taxon>
        <taxon>Burkholderiaceae</taxon>
        <taxon>Pandoraea</taxon>
    </lineage>
</organism>